<evidence type="ECO:0000313" key="4">
    <source>
        <dbReference type="EMBL" id="MFE9600888.1"/>
    </source>
</evidence>
<protein>
    <submittedName>
        <fullName evidence="4">DUF2510 domain-containing protein</fullName>
    </submittedName>
</protein>
<dbReference type="InterPro" id="IPR018929">
    <property type="entry name" value="DUF2510"/>
</dbReference>
<feature type="region of interest" description="Disordered" evidence="1">
    <location>
        <begin position="119"/>
        <end position="144"/>
    </location>
</feature>
<evidence type="ECO:0000256" key="2">
    <source>
        <dbReference type="SAM" id="Phobius"/>
    </source>
</evidence>
<accession>A0ABW6M418</accession>
<dbReference type="Pfam" id="PF10708">
    <property type="entry name" value="DUF2510"/>
    <property type="match status" value="1"/>
</dbReference>
<dbReference type="Proteomes" id="UP001601303">
    <property type="component" value="Unassembled WGS sequence"/>
</dbReference>
<feature type="compositionally biased region" description="Basic and acidic residues" evidence="1">
    <location>
        <begin position="135"/>
        <end position="144"/>
    </location>
</feature>
<keyword evidence="2" id="KW-0812">Transmembrane</keyword>
<keyword evidence="2" id="KW-0472">Membrane</keyword>
<evidence type="ECO:0000256" key="1">
    <source>
        <dbReference type="SAM" id="MobiDB-lite"/>
    </source>
</evidence>
<organism evidence="4 5">
    <name type="scientific">Streptomyces hokutonensis</name>
    <dbReference type="NCBI Taxonomy" id="1306990"/>
    <lineage>
        <taxon>Bacteria</taxon>
        <taxon>Bacillati</taxon>
        <taxon>Actinomycetota</taxon>
        <taxon>Actinomycetes</taxon>
        <taxon>Kitasatosporales</taxon>
        <taxon>Streptomycetaceae</taxon>
        <taxon>Streptomyces</taxon>
    </lineage>
</organism>
<keyword evidence="5" id="KW-1185">Reference proteome</keyword>
<keyword evidence="2" id="KW-1133">Transmembrane helix</keyword>
<comment type="caution">
    <text evidence="4">The sequence shown here is derived from an EMBL/GenBank/DDBJ whole genome shotgun (WGS) entry which is preliminary data.</text>
</comment>
<dbReference type="EMBL" id="JBIAHM010000007">
    <property type="protein sequence ID" value="MFE9600888.1"/>
    <property type="molecule type" value="Genomic_DNA"/>
</dbReference>
<sequence>MTDRRTGFLTTEFDKGGGWAGFGVVGLTVAVTANIVSKHRAAQRRAGKVAIGQARHEWLSGITLRKVKGLMGSATYLDLRVATSMGLRTIELSSPGFADERFAHWLAGVVAWRRMSLPGSRSPEEEETLRRYQHGGHDAPPPDRADDLEWAFPGDIDALVARIAPAHTEQSKPVAPAGWYANPAQQPGAPRLRYWNGADWTDRFDG</sequence>
<feature type="transmembrane region" description="Helical" evidence="2">
    <location>
        <begin position="16"/>
        <end position="36"/>
    </location>
</feature>
<evidence type="ECO:0000313" key="5">
    <source>
        <dbReference type="Proteomes" id="UP001601303"/>
    </source>
</evidence>
<reference evidence="4 5" key="1">
    <citation type="submission" date="2024-10" db="EMBL/GenBank/DDBJ databases">
        <title>The Natural Products Discovery Center: Release of the First 8490 Sequenced Strains for Exploring Actinobacteria Biosynthetic Diversity.</title>
        <authorList>
            <person name="Kalkreuter E."/>
            <person name="Kautsar S.A."/>
            <person name="Yang D."/>
            <person name="Bader C.D."/>
            <person name="Teijaro C.N."/>
            <person name="Fluegel L."/>
            <person name="Davis C.M."/>
            <person name="Simpson J.R."/>
            <person name="Lauterbach L."/>
            <person name="Steele A.D."/>
            <person name="Gui C."/>
            <person name="Meng S."/>
            <person name="Li G."/>
            <person name="Viehrig K."/>
            <person name="Ye F."/>
            <person name="Su P."/>
            <person name="Kiefer A.F."/>
            <person name="Nichols A."/>
            <person name="Cepeda A.J."/>
            <person name="Yan W."/>
            <person name="Fan B."/>
            <person name="Jiang Y."/>
            <person name="Adhikari A."/>
            <person name="Zheng C.-J."/>
            <person name="Schuster L."/>
            <person name="Cowan T.M."/>
            <person name="Smanski M.J."/>
            <person name="Chevrette M.G."/>
            <person name="De Carvalho L.P.S."/>
            <person name="Shen B."/>
        </authorList>
    </citation>
    <scope>NUCLEOTIDE SEQUENCE [LARGE SCALE GENOMIC DNA]</scope>
    <source>
        <strain evidence="4 5">NPDC006488</strain>
    </source>
</reference>
<dbReference type="RefSeq" id="WP_388107705.1">
    <property type="nucleotide sequence ID" value="NZ_JBIAHM010000007.1"/>
</dbReference>
<name>A0ABW6M418_9ACTN</name>
<proteinExistence type="predicted"/>
<evidence type="ECO:0000259" key="3">
    <source>
        <dbReference type="Pfam" id="PF10708"/>
    </source>
</evidence>
<feature type="domain" description="DUF2510" evidence="3">
    <location>
        <begin position="177"/>
        <end position="203"/>
    </location>
</feature>
<gene>
    <name evidence="4" type="ORF">ACFYNQ_20260</name>
</gene>